<feature type="chain" id="PRO_5026767376" evidence="2">
    <location>
        <begin position="26"/>
        <end position="409"/>
    </location>
</feature>
<name>A0A6J4V8S9_9BACT</name>
<accession>A0A6J4V8S9</accession>
<dbReference type="Gene3D" id="2.120.10.30">
    <property type="entry name" value="TolB, C-terminal domain"/>
    <property type="match status" value="1"/>
</dbReference>
<dbReference type="PROSITE" id="PS51257">
    <property type="entry name" value="PROKAR_LIPOPROTEIN"/>
    <property type="match status" value="1"/>
</dbReference>
<dbReference type="AlphaFoldDB" id="A0A6J4V8S9"/>
<dbReference type="Pfam" id="PF07676">
    <property type="entry name" value="PD40"/>
    <property type="match status" value="2"/>
</dbReference>
<evidence type="ECO:0000313" key="3">
    <source>
        <dbReference type="EMBL" id="CAA9571444.1"/>
    </source>
</evidence>
<proteinExistence type="inferred from homology"/>
<sequence length="409" mass="43443">MSRRSTSLGLLAAACLTLASTLSAAAFPIELPPKPRPTLAATQTVLGGDDLAALALSPDGSTFAAWDLSGDGAICAMSLDTGPDPDCVPFRAAIALDSVRWSPDGTRFVFTEDATRQLLESDIWLFDVSTGELTNLTDDGDEGSMLRDRDETDQAMVDIAPAWSPDGTQIVFSRSRSIDSGVEENALYRLPADGSGPAEEIAVVSGTPLAAYGGIHWPEDDRILYTVAAPGGAPEDGIWAIDPDGDRPERLIEPSRDEEAFPLLLLDVAADGSGIIVDRLARQTIDVPPRTAYFLADFETGDLRPLDFGASEMTVDDIFATGSDIPLHITAVGLSPDGQSLAMSIVLADQSREIRLLDLESGDYTVAVEHEHVLGQTDQRPGIDWSTGDRLMASSAGRTAVLFELTPAD</sequence>
<organism evidence="3">
    <name type="scientific">uncultured Thermomicrobiales bacterium</name>
    <dbReference type="NCBI Taxonomy" id="1645740"/>
    <lineage>
        <taxon>Bacteria</taxon>
        <taxon>Pseudomonadati</taxon>
        <taxon>Thermomicrobiota</taxon>
        <taxon>Thermomicrobia</taxon>
        <taxon>Thermomicrobiales</taxon>
        <taxon>environmental samples</taxon>
    </lineage>
</organism>
<dbReference type="PANTHER" id="PTHR36842">
    <property type="entry name" value="PROTEIN TOLB HOMOLOG"/>
    <property type="match status" value="1"/>
</dbReference>
<gene>
    <name evidence="3" type="ORF">AVDCRST_MAG33-2571</name>
</gene>
<evidence type="ECO:0000256" key="2">
    <source>
        <dbReference type="SAM" id="SignalP"/>
    </source>
</evidence>
<comment type="similarity">
    <text evidence="1">Belongs to the TolB family.</text>
</comment>
<reference evidence="3" key="1">
    <citation type="submission" date="2020-02" db="EMBL/GenBank/DDBJ databases">
        <authorList>
            <person name="Meier V. D."/>
        </authorList>
    </citation>
    <scope>NUCLEOTIDE SEQUENCE</scope>
    <source>
        <strain evidence="3">AVDCRST_MAG33</strain>
    </source>
</reference>
<dbReference type="PANTHER" id="PTHR36842:SF1">
    <property type="entry name" value="PROTEIN TOLB"/>
    <property type="match status" value="1"/>
</dbReference>
<keyword evidence="2" id="KW-0732">Signal</keyword>
<dbReference type="InterPro" id="IPR011659">
    <property type="entry name" value="WD40"/>
</dbReference>
<evidence type="ECO:0000256" key="1">
    <source>
        <dbReference type="ARBA" id="ARBA00009820"/>
    </source>
</evidence>
<dbReference type="SUPFAM" id="SSF69322">
    <property type="entry name" value="Tricorn protease domain 2"/>
    <property type="match status" value="1"/>
</dbReference>
<feature type="signal peptide" evidence="2">
    <location>
        <begin position="1"/>
        <end position="25"/>
    </location>
</feature>
<dbReference type="EMBL" id="CADCWK010000300">
    <property type="protein sequence ID" value="CAA9571444.1"/>
    <property type="molecule type" value="Genomic_DNA"/>
</dbReference>
<dbReference type="InterPro" id="IPR011042">
    <property type="entry name" value="6-blade_b-propeller_TolB-like"/>
</dbReference>
<protein>
    <submittedName>
        <fullName evidence="3">TolB protein, periplasmic protein involved in the tonb-independent uptake of group A colicins</fullName>
    </submittedName>
</protein>